<dbReference type="InterPro" id="IPR000836">
    <property type="entry name" value="PRTase_dom"/>
</dbReference>
<dbReference type="PANTHER" id="PTHR47505">
    <property type="entry name" value="DNA UTILIZATION PROTEIN YHGH"/>
    <property type="match status" value="1"/>
</dbReference>
<dbReference type="EMBL" id="JANDBC010000002">
    <property type="protein sequence ID" value="MCP9292355.1"/>
    <property type="molecule type" value="Genomic_DNA"/>
</dbReference>
<accession>A0A9X2L4Y9</accession>
<evidence type="ECO:0000256" key="1">
    <source>
        <dbReference type="ARBA" id="ARBA00008007"/>
    </source>
</evidence>
<dbReference type="CDD" id="cd06223">
    <property type="entry name" value="PRTases_typeI"/>
    <property type="match status" value="1"/>
</dbReference>
<dbReference type="Pfam" id="PF00156">
    <property type="entry name" value="Pribosyltran"/>
    <property type="match status" value="1"/>
</dbReference>
<dbReference type="AlphaFoldDB" id="A0A9X2L4Y9"/>
<reference evidence="3" key="1">
    <citation type="submission" date="2022-06" db="EMBL/GenBank/DDBJ databases">
        <title>Gracilimonas sp. CAU 1638 isolated from sea sediment.</title>
        <authorList>
            <person name="Kim W."/>
        </authorList>
    </citation>
    <scope>NUCLEOTIDE SEQUENCE</scope>
    <source>
        <strain evidence="3">CAU 1638</strain>
    </source>
</reference>
<name>A0A9X2L4Y9_9BACT</name>
<sequence length="234" mass="25934">MLLTKFKEGVLEVLFPKVCTVCGLKLSTNENFVCTVCLKDKFEEAYRGGKQASSDILLPEGISLQHALWNFDKGGHLQELLHQLKYNRLIGVGEDVGRQLGKSLLGNPLFVNGIKNKKALLLPVPLHKKKRRMRGYNQAFHIAKGVAEVTNLHIVRQETVIRTKNTSTQTGFSLEKRRKNISGAFQVQNPEAIEDAVCIVIDDVFTTGATTFELASKLKKAGCKEIMIATVAQA</sequence>
<protein>
    <submittedName>
        <fullName evidence="3">ComF family protein</fullName>
    </submittedName>
</protein>
<dbReference type="RefSeq" id="WP_255135237.1">
    <property type="nucleotide sequence ID" value="NZ_JANDBC010000002.1"/>
</dbReference>
<dbReference type="InterPro" id="IPR029057">
    <property type="entry name" value="PRTase-like"/>
</dbReference>
<comment type="similarity">
    <text evidence="1">Belongs to the ComF/GntX family.</text>
</comment>
<evidence type="ECO:0000313" key="4">
    <source>
        <dbReference type="Proteomes" id="UP001139125"/>
    </source>
</evidence>
<feature type="domain" description="Phosphoribosyltransferase" evidence="2">
    <location>
        <begin position="152"/>
        <end position="232"/>
    </location>
</feature>
<comment type="caution">
    <text evidence="3">The sequence shown here is derived from an EMBL/GenBank/DDBJ whole genome shotgun (WGS) entry which is preliminary data.</text>
</comment>
<dbReference type="SUPFAM" id="SSF53271">
    <property type="entry name" value="PRTase-like"/>
    <property type="match status" value="1"/>
</dbReference>
<dbReference type="PANTHER" id="PTHR47505:SF1">
    <property type="entry name" value="DNA UTILIZATION PROTEIN YHGH"/>
    <property type="match status" value="1"/>
</dbReference>
<evidence type="ECO:0000259" key="2">
    <source>
        <dbReference type="Pfam" id="PF00156"/>
    </source>
</evidence>
<dbReference type="Proteomes" id="UP001139125">
    <property type="component" value="Unassembled WGS sequence"/>
</dbReference>
<gene>
    <name evidence="3" type="ORF">NM125_12275</name>
</gene>
<evidence type="ECO:0000313" key="3">
    <source>
        <dbReference type="EMBL" id="MCP9292355.1"/>
    </source>
</evidence>
<dbReference type="Gene3D" id="3.40.50.2020">
    <property type="match status" value="1"/>
</dbReference>
<dbReference type="InterPro" id="IPR051910">
    <property type="entry name" value="ComF/GntX_DNA_util-trans"/>
</dbReference>
<proteinExistence type="inferred from homology"/>
<organism evidence="3 4">
    <name type="scientific">Gracilimonas sediminicola</name>
    <dbReference type="NCBI Taxonomy" id="2952158"/>
    <lineage>
        <taxon>Bacteria</taxon>
        <taxon>Pseudomonadati</taxon>
        <taxon>Balneolota</taxon>
        <taxon>Balneolia</taxon>
        <taxon>Balneolales</taxon>
        <taxon>Balneolaceae</taxon>
        <taxon>Gracilimonas</taxon>
    </lineage>
</organism>
<keyword evidence="4" id="KW-1185">Reference proteome</keyword>